<evidence type="ECO:0000313" key="4">
    <source>
        <dbReference type="Proteomes" id="UP000559626"/>
    </source>
</evidence>
<feature type="region of interest" description="Disordered" evidence="1">
    <location>
        <begin position="24"/>
        <end position="52"/>
    </location>
</feature>
<keyword evidence="4" id="KW-1185">Reference proteome</keyword>
<protein>
    <recommendedName>
        <fullName evidence="5">SH3 domain-containing protein</fullName>
    </recommendedName>
</protein>
<sequence>MRFYLPLLALAVLGCTANTNPNDTPLGTAPAAPAPAMPATPAVADSNQPASARNTVAAPQGVAWPMPFAPAAGLGCTRVAKRAVTIRMRPGAGAAQFGQLAVGDKVRLAARTADGWVGFNPGTAQAANVGIFRLRWVRASEAFAPSDSCARLPVVQAPPPLCCLLMAARATPVHPHPAPSTARLSIIPAGSYAQVVKTAVGPGKWTEVLVPGSTAHGYVAPGDVNFSGDCQ</sequence>
<feature type="chain" id="PRO_5031432672" description="SH3 domain-containing protein" evidence="2">
    <location>
        <begin position="20"/>
        <end position="231"/>
    </location>
</feature>
<dbReference type="RefSeq" id="WP_169530796.1">
    <property type="nucleotide sequence ID" value="NZ_JABBGH010000001.1"/>
</dbReference>
<gene>
    <name evidence="3" type="ORF">HHL22_09810</name>
</gene>
<accession>A0A7Y0ADR7</accession>
<dbReference type="PROSITE" id="PS51257">
    <property type="entry name" value="PROKAR_LIPOPROTEIN"/>
    <property type="match status" value="1"/>
</dbReference>
<evidence type="ECO:0008006" key="5">
    <source>
        <dbReference type="Google" id="ProtNLM"/>
    </source>
</evidence>
<reference evidence="3 4" key="1">
    <citation type="submission" date="2020-04" db="EMBL/GenBank/DDBJ databases">
        <title>Hymenobacter polaris sp. nov., isolated from Arctic soil.</title>
        <authorList>
            <person name="Dahal R.H."/>
        </authorList>
    </citation>
    <scope>NUCLEOTIDE SEQUENCE [LARGE SCALE GENOMIC DNA]</scope>
    <source>
        <strain evidence="3 4">RP-2-7</strain>
    </source>
</reference>
<proteinExistence type="predicted"/>
<comment type="caution">
    <text evidence="3">The sequence shown here is derived from an EMBL/GenBank/DDBJ whole genome shotgun (WGS) entry which is preliminary data.</text>
</comment>
<keyword evidence="2" id="KW-0732">Signal</keyword>
<dbReference type="AlphaFoldDB" id="A0A7Y0ADR7"/>
<evidence type="ECO:0000313" key="3">
    <source>
        <dbReference type="EMBL" id="NML65498.1"/>
    </source>
</evidence>
<evidence type="ECO:0000256" key="2">
    <source>
        <dbReference type="SAM" id="SignalP"/>
    </source>
</evidence>
<dbReference type="Proteomes" id="UP000559626">
    <property type="component" value="Unassembled WGS sequence"/>
</dbReference>
<dbReference type="EMBL" id="JABBGH010000001">
    <property type="protein sequence ID" value="NML65498.1"/>
    <property type="molecule type" value="Genomic_DNA"/>
</dbReference>
<feature type="signal peptide" evidence="2">
    <location>
        <begin position="1"/>
        <end position="19"/>
    </location>
</feature>
<evidence type="ECO:0000256" key="1">
    <source>
        <dbReference type="SAM" id="MobiDB-lite"/>
    </source>
</evidence>
<name>A0A7Y0ADR7_9BACT</name>
<organism evidence="3 4">
    <name type="scientific">Hymenobacter polaris</name>
    <dbReference type="NCBI Taxonomy" id="2682546"/>
    <lineage>
        <taxon>Bacteria</taxon>
        <taxon>Pseudomonadati</taxon>
        <taxon>Bacteroidota</taxon>
        <taxon>Cytophagia</taxon>
        <taxon>Cytophagales</taxon>
        <taxon>Hymenobacteraceae</taxon>
        <taxon>Hymenobacter</taxon>
    </lineage>
</organism>